<proteinExistence type="predicted"/>
<accession>A0A219AQP6</accession>
<keyword evidence="3" id="KW-1185">Reference proteome</keyword>
<name>A0A219AQP6_METCM</name>
<reference evidence="2 3" key="1">
    <citation type="journal article" date="2016" name="PLoS Pathog.">
        <title>Biosynthesis of antibiotic leucinostatins in bio-control fungus Purpureocillium lilacinum and their inhibition on phytophthora revealed by genome mining.</title>
        <authorList>
            <person name="Wang G."/>
            <person name="Liu Z."/>
            <person name="Lin R."/>
            <person name="Li E."/>
            <person name="Mao Z."/>
            <person name="Ling J."/>
            <person name="Yang Y."/>
            <person name="Yin W.B."/>
            <person name="Xie B."/>
        </authorList>
    </citation>
    <scope>NUCLEOTIDE SEQUENCE [LARGE SCALE GENOMIC DNA]</scope>
    <source>
        <strain evidence="2">170</strain>
    </source>
</reference>
<protein>
    <submittedName>
        <fullName evidence="2">Uncharacterized protein</fullName>
    </submittedName>
</protein>
<evidence type="ECO:0000256" key="1">
    <source>
        <dbReference type="SAM" id="MobiDB-lite"/>
    </source>
</evidence>
<dbReference type="Proteomes" id="UP000078397">
    <property type="component" value="Unassembled WGS sequence"/>
</dbReference>
<evidence type="ECO:0000313" key="2">
    <source>
        <dbReference type="EMBL" id="OWT43071.1"/>
    </source>
</evidence>
<evidence type="ECO:0000313" key="3">
    <source>
        <dbReference type="Proteomes" id="UP000078397"/>
    </source>
</evidence>
<organism evidence="2 3">
    <name type="scientific">Pochonia chlamydosporia 170</name>
    <dbReference type="NCBI Taxonomy" id="1380566"/>
    <lineage>
        <taxon>Eukaryota</taxon>
        <taxon>Fungi</taxon>
        <taxon>Dikarya</taxon>
        <taxon>Ascomycota</taxon>
        <taxon>Pezizomycotina</taxon>
        <taxon>Sordariomycetes</taxon>
        <taxon>Hypocreomycetidae</taxon>
        <taxon>Hypocreales</taxon>
        <taxon>Clavicipitaceae</taxon>
        <taxon>Pochonia</taxon>
    </lineage>
</organism>
<dbReference type="KEGG" id="pchm:VFPPC_17753"/>
<dbReference type="GeneID" id="33936677"/>
<sequence length="121" mass="13798">MGRLCGLRLRGLFIDGCGCSLWSWFDEIHRESQLLTWNLVKSNRSGPKVRSGQPSKPKPPRLQTQTRLDPTHSRNADWTGPGSWRPLKVPLPHHHHQLVMLSTEYLAAHPRHGAFSCTHHV</sequence>
<dbReference type="EMBL" id="LSBJ02000003">
    <property type="protein sequence ID" value="OWT43071.1"/>
    <property type="molecule type" value="Genomic_DNA"/>
</dbReference>
<dbReference type="RefSeq" id="XP_022285522.1">
    <property type="nucleotide sequence ID" value="XM_022429440.1"/>
</dbReference>
<gene>
    <name evidence="2" type="ORF">VFPPC_17753</name>
</gene>
<comment type="caution">
    <text evidence="2">The sequence shown here is derived from an EMBL/GenBank/DDBJ whole genome shotgun (WGS) entry which is preliminary data.</text>
</comment>
<feature type="region of interest" description="Disordered" evidence="1">
    <location>
        <begin position="43"/>
        <end position="82"/>
    </location>
</feature>
<dbReference type="AlphaFoldDB" id="A0A219AQP6"/>